<dbReference type="InterPro" id="IPR049349">
    <property type="entry name" value="DUF2264_N"/>
</dbReference>
<evidence type="ECO:0000313" key="3">
    <source>
        <dbReference type="EMBL" id="GAA4415678.1"/>
    </source>
</evidence>
<evidence type="ECO:0000259" key="2">
    <source>
        <dbReference type="Pfam" id="PF10022"/>
    </source>
</evidence>
<accession>A0ABP8KTN6</accession>
<evidence type="ECO:0000256" key="1">
    <source>
        <dbReference type="SAM" id="MobiDB-lite"/>
    </source>
</evidence>
<proteinExistence type="predicted"/>
<keyword evidence="4" id="KW-1185">Reference proteome</keyword>
<dbReference type="EMBL" id="BAABGN010000001">
    <property type="protein sequence ID" value="GAA4415678.1"/>
    <property type="molecule type" value="Genomic_DNA"/>
</dbReference>
<dbReference type="Pfam" id="PF10022">
    <property type="entry name" value="DUF2264"/>
    <property type="match status" value="1"/>
</dbReference>
<dbReference type="RefSeq" id="WP_345214648.1">
    <property type="nucleotide sequence ID" value="NZ_BAABGN010000001.1"/>
</dbReference>
<reference evidence="4" key="1">
    <citation type="journal article" date="2019" name="Int. J. Syst. Evol. Microbiol.">
        <title>The Global Catalogue of Microorganisms (GCM) 10K type strain sequencing project: providing services to taxonomists for standard genome sequencing and annotation.</title>
        <authorList>
            <consortium name="The Broad Institute Genomics Platform"/>
            <consortium name="The Broad Institute Genome Sequencing Center for Infectious Disease"/>
            <person name="Wu L."/>
            <person name="Ma J."/>
        </authorList>
    </citation>
    <scope>NUCLEOTIDE SEQUENCE [LARGE SCALE GENOMIC DNA]</scope>
    <source>
        <strain evidence="4">JCM 17810</strain>
    </source>
</reference>
<gene>
    <name evidence="3" type="ORF">GCM10023169_02240</name>
</gene>
<name>A0ABP8KTN6_9MICO</name>
<protein>
    <submittedName>
        <fullName evidence="3">DUF2264 domain-containing protein</fullName>
    </submittedName>
</protein>
<dbReference type="PANTHER" id="PTHR35339">
    <property type="entry name" value="LINALOOL DEHYDRATASE_ISOMERASE DOMAIN-CONTAINING PROTEIN"/>
    <property type="match status" value="1"/>
</dbReference>
<dbReference type="PANTHER" id="PTHR35339:SF4">
    <property type="entry name" value="LINALOOL DEHYDRATASE_ISOMERASE DOMAIN-CONTAINING PROTEIN"/>
    <property type="match status" value="1"/>
</dbReference>
<feature type="region of interest" description="Disordered" evidence="1">
    <location>
        <begin position="635"/>
        <end position="655"/>
    </location>
</feature>
<organism evidence="3 4">
    <name type="scientific">Georgenia halophila</name>
    <dbReference type="NCBI Taxonomy" id="620889"/>
    <lineage>
        <taxon>Bacteria</taxon>
        <taxon>Bacillati</taxon>
        <taxon>Actinomycetota</taxon>
        <taxon>Actinomycetes</taxon>
        <taxon>Micrococcales</taxon>
        <taxon>Bogoriellaceae</taxon>
        <taxon>Georgenia</taxon>
    </lineage>
</organism>
<sequence length="655" mass="69001">MSTQRSTAVAGPGTGGATGRRADWLAFADHLLTSLEPYTSPGGARITPPGPEGGYGHDIDGLEGFARSFLLAGFRLAGERGDDPTNLAERYARGLAEGTDPSSPERWVRMSEHGQAKVEAASIALILDMTRPWIWDRLGPRQQEQVVDYLAECVGDDRYPVNNWVWFRLVVQTFLKSVGGPYSLDDMTADLATHDSFVREGGWLSDGRGRNYDHYVGWALHLYPTLWARMAGAADLAAPRAATDRARLEKFLTDAVHLVGADGGPLIQGRSLTYRFAAAAPFWVGALAEVDTVPLGKLRRAAGSIVGHFIEHGAPDDRGLLTLGWHHEWLRIAQSYSGPGSPYWASKGLLGVALPADHPVWAAEDEPLPVEAGDFTHVLRSPGWLVSGSGGVVRVVNHGTDHDLPGSDAGDSPLYARLGYSTATAPLLDDAAWRDPVDNAVVLLDSAGRRTHRCGMELLTVGMADGGASGDGGAPAAVGASRSRVRWVTHEPGRRAHGSGLRGHAEHAGTVTVVSVVRGAWEVRLLHLDGVAESVTGWEAGGWPLAAEVPPAETVDASRAGATVTDGNLRSTVVGLGGADTTRVSRHDDASPLSDRAAVPVVGGPARPGEWHAVAVGLEAGDAAAASPAVEISGGRASVRWPDGASTNVPLPEVP</sequence>
<dbReference type="InterPro" id="IPR016624">
    <property type="entry name" value="UCP014753"/>
</dbReference>
<comment type="caution">
    <text evidence="3">The sequence shown here is derived from an EMBL/GenBank/DDBJ whole genome shotgun (WGS) entry which is preliminary data.</text>
</comment>
<feature type="domain" description="DUF2264" evidence="2">
    <location>
        <begin position="21"/>
        <end position="367"/>
    </location>
</feature>
<dbReference type="Proteomes" id="UP001500622">
    <property type="component" value="Unassembled WGS sequence"/>
</dbReference>
<evidence type="ECO:0000313" key="4">
    <source>
        <dbReference type="Proteomes" id="UP001500622"/>
    </source>
</evidence>